<dbReference type="EMBL" id="ML741770">
    <property type="protein sequence ID" value="KAE8331247.1"/>
    <property type="molecule type" value="Genomic_DNA"/>
</dbReference>
<evidence type="ECO:0000256" key="1">
    <source>
        <dbReference type="SAM" id="Phobius"/>
    </source>
</evidence>
<keyword evidence="1" id="KW-1133">Transmembrane helix</keyword>
<evidence type="ECO:0000313" key="2">
    <source>
        <dbReference type="EMBL" id="KAE8331247.1"/>
    </source>
</evidence>
<accession>A0A5N6XDA8</accession>
<keyword evidence="1" id="KW-0812">Transmembrane</keyword>
<gene>
    <name evidence="2" type="ORF">BDV39DRAFT_169279</name>
</gene>
<dbReference type="AlphaFoldDB" id="A0A5N6XDA8"/>
<protein>
    <submittedName>
        <fullName evidence="2">Uncharacterized protein</fullName>
    </submittedName>
</protein>
<keyword evidence="1" id="KW-0472">Membrane</keyword>
<proteinExistence type="predicted"/>
<sequence>MSRTIARIRALGLLSLNILMSFIIAFFPKSSLVPVTKRTNSSALCRPIHHGENHARNRHPNSSAKIATGITVCWGVVCWK</sequence>
<feature type="transmembrane region" description="Helical" evidence="1">
    <location>
        <begin position="6"/>
        <end position="28"/>
    </location>
</feature>
<dbReference type="Proteomes" id="UP000325945">
    <property type="component" value="Unassembled WGS sequence"/>
</dbReference>
<evidence type="ECO:0000313" key="3">
    <source>
        <dbReference type="Proteomes" id="UP000325945"/>
    </source>
</evidence>
<reference evidence="3" key="1">
    <citation type="submission" date="2019-04" db="EMBL/GenBank/DDBJ databases">
        <title>Friends and foes A comparative genomics studyof 23 Aspergillus species from section Flavi.</title>
        <authorList>
            <consortium name="DOE Joint Genome Institute"/>
            <person name="Kjaerbolling I."/>
            <person name="Vesth T."/>
            <person name="Frisvad J.C."/>
            <person name="Nybo J.L."/>
            <person name="Theobald S."/>
            <person name="Kildgaard S."/>
            <person name="Isbrandt T."/>
            <person name="Kuo A."/>
            <person name="Sato A."/>
            <person name="Lyhne E.K."/>
            <person name="Kogle M.E."/>
            <person name="Wiebenga A."/>
            <person name="Kun R.S."/>
            <person name="Lubbers R.J."/>
            <person name="Makela M.R."/>
            <person name="Barry K."/>
            <person name="Chovatia M."/>
            <person name="Clum A."/>
            <person name="Daum C."/>
            <person name="Haridas S."/>
            <person name="He G."/>
            <person name="LaButti K."/>
            <person name="Lipzen A."/>
            <person name="Mondo S."/>
            <person name="Riley R."/>
            <person name="Salamov A."/>
            <person name="Simmons B.A."/>
            <person name="Magnuson J.K."/>
            <person name="Henrissat B."/>
            <person name="Mortensen U.H."/>
            <person name="Larsen T.O."/>
            <person name="Devries R.P."/>
            <person name="Grigoriev I.V."/>
            <person name="Machida M."/>
            <person name="Baker S.E."/>
            <person name="Andersen M.R."/>
        </authorList>
    </citation>
    <scope>NUCLEOTIDE SEQUENCE [LARGE SCALE GENOMIC DNA]</scope>
    <source>
        <strain evidence="3">CBS 130017</strain>
    </source>
</reference>
<keyword evidence="3" id="KW-1185">Reference proteome</keyword>
<name>A0A5N6XDA8_9EURO</name>
<organism evidence="2 3">
    <name type="scientific">Aspergillus sergii</name>
    <dbReference type="NCBI Taxonomy" id="1034303"/>
    <lineage>
        <taxon>Eukaryota</taxon>
        <taxon>Fungi</taxon>
        <taxon>Dikarya</taxon>
        <taxon>Ascomycota</taxon>
        <taxon>Pezizomycotina</taxon>
        <taxon>Eurotiomycetes</taxon>
        <taxon>Eurotiomycetidae</taxon>
        <taxon>Eurotiales</taxon>
        <taxon>Aspergillaceae</taxon>
        <taxon>Aspergillus</taxon>
        <taxon>Aspergillus subgen. Circumdati</taxon>
    </lineage>
</organism>